<accession>A0A6P2P9Y5</accession>
<dbReference type="AlphaFoldDB" id="A0A6P2P9Y5"/>
<dbReference type="EMBL" id="CABVQD010000020">
    <property type="protein sequence ID" value="VWC05173.1"/>
    <property type="molecule type" value="Genomic_DNA"/>
</dbReference>
<name>A0A6P2P9Y5_9BURK</name>
<organism evidence="1 2">
    <name type="scientific">Burkholderia paludis</name>
    <dbReference type="NCBI Taxonomy" id="1506587"/>
    <lineage>
        <taxon>Bacteria</taxon>
        <taxon>Pseudomonadati</taxon>
        <taxon>Pseudomonadota</taxon>
        <taxon>Betaproteobacteria</taxon>
        <taxon>Burkholderiales</taxon>
        <taxon>Burkholderiaceae</taxon>
        <taxon>Burkholderia</taxon>
        <taxon>Burkholderia cepacia complex</taxon>
    </lineage>
</organism>
<sequence length="115" mass="12562">MRIPSPIVAPARQRATYALSDFGACTWYLLPADTRPAAAGTRDVHAFGARPIFRCRLDGRYASGLSLNAVCGNGYAAVHLLARSHVDTVSRLLVRDSQNDAAHRVHTFEEGIAWQ</sequence>
<gene>
    <name evidence="1" type="ORF">BPA30113_04940</name>
</gene>
<protein>
    <submittedName>
        <fullName evidence="1">Uncharacterized protein</fullName>
    </submittedName>
</protein>
<keyword evidence="2" id="KW-1185">Reference proteome</keyword>
<evidence type="ECO:0000313" key="1">
    <source>
        <dbReference type="EMBL" id="VWC05173.1"/>
    </source>
</evidence>
<dbReference type="Proteomes" id="UP000494330">
    <property type="component" value="Unassembled WGS sequence"/>
</dbReference>
<dbReference type="RefSeq" id="WP_034199602.1">
    <property type="nucleotide sequence ID" value="NZ_CABVQD010000020.1"/>
</dbReference>
<proteinExistence type="predicted"/>
<reference evidence="1 2" key="1">
    <citation type="submission" date="2019-09" db="EMBL/GenBank/DDBJ databases">
        <authorList>
            <person name="Depoorter E."/>
        </authorList>
    </citation>
    <scope>NUCLEOTIDE SEQUENCE [LARGE SCALE GENOMIC DNA]</scope>
    <source>
        <strain evidence="1">LMG 30113</strain>
    </source>
</reference>
<evidence type="ECO:0000313" key="2">
    <source>
        <dbReference type="Proteomes" id="UP000494330"/>
    </source>
</evidence>